<dbReference type="PANTHER" id="PTHR31672">
    <property type="entry name" value="BNACNNG10540D PROTEIN"/>
    <property type="match status" value="1"/>
</dbReference>
<dbReference type="InterPro" id="IPR050796">
    <property type="entry name" value="SCF_F-box_component"/>
</dbReference>
<dbReference type="EMBL" id="CM035435">
    <property type="protein sequence ID" value="KAH7290104.1"/>
    <property type="molecule type" value="Genomic_DNA"/>
</dbReference>
<dbReference type="OrthoDB" id="1934778at2759"/>
<feature type="compositionally biased region" description="Basic and acidic residues" evidence="1">
    <location>
        <begin position="35"/>
        <end position="46"/>
    </location>
</feature>
<sequence>MANRGRTTTNRKQRQDANGEAEPKHPKCNGKQVRRKEEKRRNKEEVGSWGCLPPEVAQGILLRLPQHHIPNAVAVSRRWRDFLRHHSRPTEVSESLSPVFICRSWWGYDAASSRWVRYPNLAFLPFHIARVHSSHRGLLLVEAADTEPASALYVCNLSTQIHSQLPSFSLLDPIVEDFEAPSCVEWCHCHLEVEGSESDIAAGEHSFRVIGLLKNERNSSKWPEIVCFDSRQRKWSLMQTEASSLTSAELSNRFIPLLGRSIRLQVSPNRSMGPIYVIASGKNCGWYNYLLKYDPLTSIWLSVQKVPHVSVEIVSYGDTLMAIAIDPLRRQILLYRLAVEQPEQYQHSEGGKECLVLQARSGPDLADFVDACILHSWFTSSVCSPSSRPRLYVGIRLSQEAIFRNTHNQHKQHPLLVEYDGYLGSWRSVSLPKDLLDLQKYSLCSNDGGAVYGDAYHELGLITMPQTFN</sequence>
<feature type="compositionally biased region" description="Polar residues" evidence="1">
    <location>
        <begin position="1"/>
        <end position="10"/>
    </location>
</feature>
<dbReference type="InterPro" id="IPR036047">
    <property type="entry name" value="F-box-like_dom_sf"/>
</dbReference>
<accession>A0A8T2R2T3</accession>
<organism evidence="3 4">
    <name type="scientific">Ceratopteris richardii</name>
    <name type="common">Triangle waterfern</name>
    <dbReference type="NCBI Taxonomy" id="49495"/>
    <lineage>
        <taxon>Eukaryota</taxon>
        <taxon>Viridiplantae</taxon>
        <taxon>Streptophyta</taxon>
        <taxon>Embryophyta</taxon>
        <taxon>Tracheophyta</taxon>
        <taxon>Polypodiopsida</taxon>
        <taxon>Polypodiidae</taxon>
        <taxon>Polypodiales</taxon>
        <taxon>Pteridineae</taxon>
        <taxon>Pteridaceae</taxon>
        <taxon>Parkerioideae</taxon>
        <taxon>Ceratopteris</taxon>
    </lineage>
</organism>
<evidence type="ECO:0000259" key="2">
    <source>
        <dbReference type="Pfam" id="PF00646"/>
    </source>
</evidence>
<protein>
    <recommendedName>
        <fullName evidence="2">F-box domain-containing protein</fullName>
    </recommendedName>
</protein>
<gene>
    <name evidence="3" type="ORF">KP509_30G032000</name>
</gene>
<dbReference type="SUPFAM" id="SSF81383">
    <property type="entry name" value="F-box domain"/>
    <property type="match status" value="1"/>
</dbReference>
<evidence type="ECO:0000256" key="1">
    <source>
        <dbReference type="SAM" id="MobiDB-lite"/>
    </source>
</evidence>
<keyword evidence="4" id="KW-1185">Reference proteome</keyword>
<dbReference type="PANTHER" id="PTHR31672:SF2">
    <property type="entry name" value="F-BOX DOMAIN-CONTAINING PROTEIN"/>
    <property type="match status" value="1"/>
</dbReference>
<reference evidence="3" key="1">
    <citation type="submission" date="2021-08" db="EMBL/GenBank/DDBJ databases">
        <title>WGS assembly of Ceratopteris richardii.</title>
        <authorList>
            <person name="Marchant D.B."/>
            <person name="Chen G."/>
            <person name="Jenkins J."/>
            <person name="Shu S."/>
            <person name="Leebens-Mack J."/>
            <person name="Grimwood J."/>
            <person name="Schmutz J."/>
            <person name="Soltis P."/>
            <person name="Soltis D."/>
            <person name="Chen Z.-H."/>
        </authorList>
    </citation>
    <scope>NUCLEOTIDE SEQUENCE</scope>
    <source>
        <strain evidence="3">Whitten #5841</strain>
        <tissue evidence="3">Leaf</tissue>
    </source>
</reference>
<comment type="caution">
    <text evidence="3">The sequence shown here is derived from an EMBL/GenBank/DDBJ whole genome shotgun (WGS) entry which is preliminary data.</text>
</comment>
<evidence type="ECO:0000313" key="3">
    <source>
        <dbReference type="EMBL" id="KAH7290104.1"/>
    </source>
</evidence>
<dbReference type="Pfam" id="PF00646">
    <property type="entry name" value="F-box"/>
    <property type="match status" value="1"/>
</dbReference>
<feature type="region of interest" description="Disordered" evidence="1">
    <location>
        <begin position="1"/>
        <end position="48"/>
    </location>
</feature>
<evidence type="ECO:0000313" key="4">
    <source>
        <dbReference type="Proteomes" id="UP000825935"/>
    </source>
</evidence>
<name>A0A8T2R2T3_CERRI</name>
<dbReference type="AlphaFoldDB" id="A0A8T2R2T3"/>
<feature type="domain" description="F-box" evidence="2">
    <location>
        <begin position="49"/>
        <end position="87"/>
    </location>
</feature>
<dbReference type="Proteomes" id="UP000825935">
    <property type="component" value="Chromosome 30"/>
</dbReference>
<proteinExistence type="predicted"/>
<dbReference type="InterPro" id="IPR001810">
    <property type="entry name" value="F-box_dom"/>
</dbReference>
<feature type="compositionally biased region" description="Basic and acidic residues" evidence="1">
    <location>
        <begin position="13"/>
        <end position="25"/>
    </location>
</feature>